<evidence type="ECO:0000256" key="1">
    <source>
        <dbReference type="SAM" id="MobiDB-lite"/>
    </source>
</evidence>
<evidence type="ECO:0000256" key="2">
    <source>
        <dbReference type="SAM" id="SignalP"/>
    </source>
</evidence>
<dbReference type="EMBL" id="FQVG01000056">
    <property type="protein sequence ID" value="SHF32653.1"/>
    <property type="molecule type" value="Genomic_DNA"/>
</dbReference>
<reference evidence="4" key="1">
    <citation type="submission" date="2016-11" db="EMBL/GenBank/DDBJ databases">
        <authorList>
            <person name="Varghese N."/>
            <person name="Submissions S."/>
        </authorList>
    </citation>
    <scope>NUCLEOTIDE SEQUENCE [LARGE SCALE GENOMIC DNA]</scope>
    <source>
        <strain evidence="4">DSM 10124</strain>
    </source>
</reference>
<proteinExistence type="predicted"/>
<evidence type="ECO:0008006" key="5">
    <source>
        <dbReference type="Google" id="ProtNLM"/>
    </source>
</evidence>
<keyword evidence="4" id="KW-1185">Reference proteome</keyword>
<dbReference type="Proteomes" id="UP000184423">
    <property type="component" value="Unassembled WGS sequence"/>
</dbReference>
<feature type="chain" id="PRO_5039531926" description="DUF2680 domain-containing protein" evidence="2">
    <location>
        <begin position="23"/>
        <end position="151"/>
    </location>
</feature>
<feature type="signal peptide" evidence="2">
    <location>
        <begin position="1"/>
        <end position="22"/>
    </location>
</feature>
<feature type="region of interest" description="Disordered" evidence="1">
    <location>
        <begin position="131"/>
        <end position="151"/>
    </location>
</feature>
<dbReference type="Pfam" id="PF10925">
    <property type="entry name" value="DUF2680"/>
    <property type="match status" value="1"/>
</dbReference>
<dbReference type="InterPro" id="IPR024485">
    <property type="entry name" value="DUF2680"/>
</dbReference>
<evidence type="ECO:0000313" key="4">
    <source>
        <dbReference type="Proteomes" id="UP000184423"/>
    </source>
</evidence>
<organism evidence="3 4">
    <name type="scientific">Caloramator proteoclasticus DSM 10124</name>
    <dbReference type="NCBI Taxonomy" id="1121262"/>
    <lineage>
        <taxon>Bacteria</taxon>
        <taxon>Bacillati</taxon>
        <taxon>Bacillota</taxon>
        <taxon>Clostridia</taxon>
        <taxon>Eubacteriales</taxon>
        <taxon>Clostridiaceae</taxon>
        <taxon>Caloramator</taxon>
    </lineage>
</organism>
<accession>A0A1M5AQY3</accession>
<gene>
    <name evidence="3" type="ORF">SAMN02746091_02265</name>
</gene>
<protein>
    <recommendedName>
        <fullName evidence="5">DUF2680 domain-containing protein</fullName>
    </recommendedName>
</protein>
<dbReference type="RefSeq" id="WP_073249783.1">
    <property type="nucleotide sequence ID" value="NZ_FQVG01000056.1"/>
</dbReference>
<evidence type="ECO:0000313" key="3">
    <source>
        <dbReference type="EMBL" id="SHF32653.1"/>
    </source>
</evidence>
<dbReference type="AlphaFoldDB" id="A0A1M5AQY3"/>
<keyword evidence="2" id="KW-0732">Signal</keyword>
<name>A0A1M5AQY3_9CLOT</name>
<sequence length="151" mass="16386">MKMKKMALGLLIVGAVSTTALAYAATRPVDIVSKLTGKTVETLYQERAQGKTYGTIAKEAGKLEEFKNEMLKNKKEILDQRVKEGRITQEQADEIYNSIKNNMANCDGTGSQRLGQKYGVGFGNSQGKGMGNGAGLGQGMRRGFGNGFNRR</sequence>